<protein>
    <recommendedName>
        <fullName evidence="2">FAS1-like dehydratase domain-containing protein</fullName>
    </recommendedName>
</protein>
<evidence type="ECO:0000259" key="2">
    <source>
        <dbReference type="Pfam" id="PF13452"/>
    </source>
</evidence>
<feature type="region of interest" description="Disordered" evidence="1">
    <location>
        <begin position="279"/>
        <end position="300"/>
    </location>
</feature>
<keyword evidence="4" id="KW-1185">Reference proteome</keyword>
<name>A0A916TQ09_9SPHN</name>
<organism evidence="3 4">
    <name type="scientific">Novosphingobium endophyticum</name>
    <dbReference type="NCBI Taxonomy" id="1955250"/>
    <lineage>
        <taxon>Bacteria</taxon>
        <taxon>Pseudomonadati</taxon>
        <taxon>Pseudomonadota</taxon>
        <taxon>Alphaproteobacteria</taxon>
        <taxon>Sphingomonadales</taxon>
        <taxon>Sphingomonadaceae</taxon>
        <taxon>Novosphingobium</taxon>
    </lineage>
</organism>
<dbReference type="RefSeq" id="WP_188768002.1">
    <property type="nucleotide sequence ID" value="NZ_BMHK01000002.1"/>
</dbReference>
<dbReference type="Gene3D" id="3.10.129.10">
    <property type="entry name" value="Hotdog Thioesterase"/>
    <property type="match status" value="2"/>
</dbReference>
<reference evidence="3" key="1">
    <citation type="journal article" date="2014" name="Int. J. Syst. Evol. Microbiol.">
        <title>Complete genome sequence of Corynebacterium casei LMG S-19264T (=DSM 44701T), isolated from a smear-ripened cheese.</title>
        <authorList>
            <consortium name="US DOE Joint Genome Institute (JGI-PGF)"/>
            <person name="Walter F."/>
            <person name="Albersmeier A."/>
            <person name="Kalinowski J."/>
            <person name="Ruckert C."/>
        </authorList>
    </citation>
    <scope>NUCLEOTIDE SEQUENCE</scope>
    <source>
        <strain evidence="3">CGMCC 1.15095</strain>
    </source>
</reference>
<dbReference type="SUPFAM" id="SSF54637">
    <property type="entry name" value="Thioesterase/thiol ester dehydrase-isomerase"/>
    <property type="match status" value="2"/>
</dbReference>
<proteinExistence type="predicted"/>
<reference evidence="3" key="2">
    <citation type="submission" date="2020-09" db="EMBL/GenBank/DDBJ databases">
        <authorList>
            <person name="Sun Q."/>
            <person name="Zhou Y."/>
        </authorList>
    </citation>
    <scope>NUCLEOTIDE SEQUENCE</scope>
    <source>
        <strain evidence="3">CGMCC 1.15095</strain>
    </source>
</reference>
<dbReference type="InterPro" id="IPR039569">
    <property type="entry name" value="FAS1-like_DH_region"/>
</dbReference>
<dbReference type="CDD" id="cd03441">
    <property type="entry name" value="R_hydratase_like"/>
    <property type="match status" value="1"/>
</dbReference>
<dbReference type="Proteomes" id="UP000608154">
    <property type="component" value="Unassembled WGS sequence"/>
</dbReference>
<gene>
    <name evidence="3" type="ORF">GCM10011494_04990</name>
</gene>
<evidence type="ECO:0000313" key="4">
    <source>
        <dbReference type="Proteomes" id="UP000608154"/>
    </source>
</evidence>
<dbReference type="Pfam" id="PF13452">
    <property type="entry name" value="FAS1_DH_region"/>
    <property type="match status" value="1"/>
</dbReference>
<evidence type="ECO:0000313" key="3">
    <source>
        <dbReference type="EMBL" id="GGB89642.1"/>
    </source>
</evidence>
<comment type="caution">
    <text evidence="3">The sequence shown here is derived from an EMBL/GenBank/DDBJ whole genome shotgun (WGS) entry which is preliminary data.</text>
</comment>
<dbReference type="InterPro" id="IPR029069">
    <property type="entry name" value="HotDog_dom_sf"/>
</dbReference>
<feature type="domain" description="FAS1-like dehydratase" evidence="2">
    <location>
        <begin position="24"/>
        <end position="154"/>
    </location>
</feature>
<accession>A0A916TQ09</accession>
<sequence length="394" mass="43904">MSTTTDVVPVLDTSDVDNWIGKPIVFAEFWDPCNATDIRRWVQAMDYANPLHWDQEFAARSKFGGIVAPQSFTVAMDYGHGCHPSCVGKIPGSHLIFAGEEWWFYGTPIRPGDKLVQERTLAGYKVTDTAFAGPTMFADGDTVHRNQHGALVAKERATSIRYLVEEAAKRKVYDKGNVPPKLWTRSELEEVERIRLAWIKSNRDGISPRFVEVKVGDKLPRRVIGPHSRVTFALECRAHRQNIWGTWRWNVPDGVYDPAKDDAGFGSDMTYDHEARKIDPREGDGLHAGPSSGHINPEKGEKVGMGGVYGYGSSMNAWHLDTIAYWAGHDGYIWHSKTQFRSPAFEGDVTYVDGEVVAKHEQSAFGVPTVEVKTTMTTQEGAVILKGTAQVQLP</sequence>
<evidence type="ECO:0000256" key="1">
    <source>
        <dbReference type="SAM" id="MobiDB-lite"/>
    </source>
</evidence>
<dbReference type="AlphaFoldDB" id="A0A916TQ09"/>
<dbReference type="EMBL" id="BMHK01000002">
    <property type="protein sequence ID" value="GGB89642.1"/>
    <property type="molecule type" value="Genomic_DNA"/>
</dbReference>